<name>A0ABX0H1L6_9ACTN</name>
<gene>
    <name evidence="1" type="ORF">G9H71_17920</name>
</gene>
<evidence type="ECO:0000313" key="1">
    <source>
        <dbReference type="EMBL" id="NHC15662.1"/>
    </source>
</evidence>
<sequence length="194" mass="21200">MHAMQYEIPLPADYDMGVIRRRVAERGHRTDAFPGLGVKAYAIREKGVAGSPVNEYAPFYLWADPAGMDEFLFGPAFSGIVSDFGRPVVRHWRGLGFELGPDRDIPATAATRASRVIPTDRPLPELVEEARARLTTTAAAPGVHSAAVVVDPAGWELLEFTLWAQEPPPAQGDRYQVLHTSTPHLAGLVHGRPE</sequence>
<dbReference type="InterPro" id="IPR032349">
    <property type="entry name" value="DUF4865"/>
</dbReference>
<proteinExistence type="predicted"/>
<organism evidence="1 2">
    <name type="scientific">Motilibacter deserti</name>
    <dbReference type="NCBI Taxonomy" id="2714956"/>
    <lineage>
        <taxon>Bacteria</taxon>
        <taxon>Bacillati</taxon>
        <taxon>Actinomycetota</taxon>
        <taxon>Actinomycetes</taxon>
        <taxon>Motilibacterales</taxon>
        <taxon>Motilibacteraceae</taxon>
        <taxon>Motilibacter</taxon>
    </lineage>
</organism>
<dbReference type="EMBL" id="JAANNP010000044">
    <property type="protein sequence ID" value="NHC15662.1"/>
    <property type="molecule type" value="Genomic_DNA"/>
</dbReference>
<evidence type="ECO:0000313" key="2">
    <source>
        <dbReference type="Proteomes" id="UP000800981"/>
    </source>
</evidence>
<protein>
    <submittedName>
        <fullName evidence="1">DUF4865 family protein</fullName>
    </submittedName>
</protein>
<dbReference type="RefSeq" id="WP_166284157.1">
    <property type="nucleotide sequence ID" value="NZ_JAANNP010000044.1"/>
</dbReference>
<accession>A0ABX0H1L6</accession>
<reference evidence="1 2" key="1">
    <citation type="submission" date="2020-03" db="EMBL/GenBank/DDBJ databases">
        <title>Two novel Motilibacter sp.</title>
        <authorList>
            <person name="Liu S."/>
        </authorList>
    </citation>
    <scope>NUCLEOTIDE SEQUENCE [LARGE SCALE GENOMIC DNA]</scope>
    <source>
        <strain evidence="1 2">E257</strain>
    </source>
</reference>
<dbReference type="Pfam" id="PF16157">
    <property type="entry name" value="DUF4865"/>
    <property type="match status" value="1"/>
</dbReference>
<dbReference type="Proteomes" id="UP000800981">
    <property type="component" value="Unassembled WGS sequence"/>
</dbReference>
<keyword evidence="2" id="KW-1185">Reference proteome</keyword>
<comment type="caution">
    <text evidence="1">The sequence shown here is derived from an EMBL/GenBank/DDBJ whole genome shotgun (WGS) entry which is preliminary data.</text>
</comment>